<reference evidence="7 8" key="1">
    <citation type="submission" date="2018-07" db="EMBL/GenBank/DDBJ databases">
        <title>Genomic Encyclopedia of Type Strains, Phase IV (KMG-IV): sequencing the most valuable type-strain genomes for metagenomic binning, comparative biology and taxonomic classification.</title>
        <authorList>
            <person name="Goeker M."/>
        </authorList>
    </citation>
    <scope>NUCLEOTIDE SEQUENCE [LARGE SCALE GENOMIC DNA]</scope>
    <source>
        <strain evidence="7 8">DSM 25528</strain>
    </source>
</reference>
<feature type="transmembrane region" description="Helical" evidence="5">
    <location>
        <begin position="246"/>
        <end position="264"/>
    </location>
</feature>
<evidence type="ECO:0000313" key="8">
    <source>
        <dbReference type="Proteomes" id="UP000252582"/>
    </source>
</evidence>
<dbReference type="InterPro" id="IPR036259">
    <property type="entry name" value="MFS_trans_sf"/>
</dbReference>
<keyword evidence="2 5" id="KW-0812">Transmembrane</keyword>
<feature type="transmembrane region" description="Helical" evidence="5">
    <location>
        <begin position="219"/>
        <end position="240"/>
    </location>
</feature>
<feature type="transmembrane region" description="Helical" evidence="5">
    <location>
        <begin position="351"/>
        <end position="370"/>
    </location>
</feature>
<dbReference type="RefSeq" id="WP_114364426.1">
    <property type="nucleotide sequence ID" value="NZ_QPIX01000010.1"/>
</dbReference>
<feature type="transmembrane region" description="Helical" evidence="5">
    <location>
        <begin position="157"/>
        <end position="179"/>
    </location>
</feature>
<dbReference type="Gene3D" id="1.20.1720.10">
    <property type="entry name" value="Multidrug resistance protein D"/>
    <property type="match status" value="1"/>
</dbReference>
<evidence type="ECO:0000256" key="2">
    <source>
        <dbReference type="ARBA" id="ARBA00022692"/>
    </source>
</evidence>
<dbReference type="SUPFAM" id="SSF103473">
    <property type="entry name" value="MFS general substrate transporter"/>
    <property type="match status" value="1"/>
</dbReference>
<dbReference type="EMBL" id="QPIX01000010">
    <property type="protein sequence ID" value="RCW21471.1"/>
    <property type="molecule type" value="Genomic_DNA"/>
</dbReference>
<keyword evidence="3 5" id="KW-1133">Transmembrane helix</keyword>
<name>A0A6I7HIB5_9HYPH</name>
<dbReference type="PANTHER" id="PTHR23501:SF154">
    <property type="entry name" value="MULTIDRUG-EFFLUX TRANSPORTER RV1634-RELATED"/>
    <property type="match status" value="1"/>
</dbReference>
<comment type="caution">
    <text evidence="7">The sequence shown here is derived from an EMBL/GenBank/DDBJ whole genome shotgun (WGS) entry which is preliminary data.</text>
</comment>
<feature type="transmembrane region" description="Helical" evidence="5">
    <location>
        <begin position="31"/>
        <end position="56"/>
    </location>
</feature>
<dbReference type="PANTHER" id="PTHR23501">
    <property type="entry name" value="MAJOR FACILITATOR SUPERFAMILY"/>
    <property type="match status" value="1"/>
</dbReference>
<evidence type="ECO:0000256" key="1">
    <source>
        <dbReference type="ARBA" id="ARBA00004141"/>
    </source>
</evidence>
<dbReference type="InterPro" id="IPR011701">
    <property type="entry name" value="MFS"/>
</dbReference>
<dbReference type="Proteomes" id="UP000252582">
    <property type="component" value="Unassembled WGS sequence"/>
</dbReference>
<sequence>MTVHEREITELTPAVAESDGGRWLDLLAPRYLVATAMLCLGVALYAFNGFLVSTVMPTTVAELGGEAVISWSLTLFLTASIIAGTSAAMLKERFGARLVLTAAALVFLAGTLLAATATTMAAVLLGRIGQGLGEGVVAAICYALIPEIFPPRLVPKVFGAEALVWALAAFGGPVLAGYLTETISWRAAFFVNVPIIAIFVLMAVTIVPNRQGREVRSTAFPGLRLALLATALVTVLVAGLSGALPQAAVALVVAVLALAGSLHLDRRAKETVLPAGAFSLGSALGLGLWAVLLMSLAQATSSVYLVFSLQNLWHFPPTAAGGMSALMAICWSLTAIGVANLRSDSRKRSMIWIGPLLLVGGLGLLVASLLSGKIALLVVAQVAIGAAFGVSWGYLSQMLMDTAPAHERDKTSTLLPTLQSAGYALGGALAGLTANAAGLAAAKGAEDLRGPLATAFVLAFLWSLPAALVSWRAVRLLRNPRGNAR</sequence>
<feature type="domain" description="Major facilitator superfamily (MFS) profile" evidence="6">
    <location>
        <begin position="34"/>
        <end position="478"/>
    </location>
</feature>
<feature type="transmembrane region" description="Helical" evidence="5">
    <location>
        <begin position="376"/>
        <end position="400"/>
    </location>
</feature>
<gene>
    <name evidence="7" type="ORF">DFR48_11058</name>
</gene>
<feature type="transmembrane region" description="Helical" evidence="5">
    <location>
        <begin position="185"/>
        <end position="207"/>
    </location>
</feature>
<evidence type="ECO:0000313" key="7">
    <source>
        <dbReference type="EMBL" id="RCW21471.1"/>
    </source>
</evidence>
<dbReference type="Pfam" id="PF07690">
    <property type="entry name" value="MFS_1"/>
    <property type="match status" value="1"/>
</dbReference>
<protein>
    <submittedName>
        <fullName evidence="7">MFS transporter</fullName>
    </submittedName>
</protein>
<evidence type="ECO:0000256" key="3">
    <source>
        <dbReference type="ARBA" id="ARBA00022989"/>
    </source>
</evidence>
<dbReference type="Gene3D" id="1.20.1250.20">
    <property type="entry name" value="MFS general substrate transporter like domains"/>
    <property type="match status" value="1"/>
</dbReference>
<evidence type="ECO:0000256" key="5">
    <source>
        <dbReference type="SAM" id="Phobius"/>
    </source>
</evidence>
<dbReference type="GO" id="GO:0022857">
    <property type="term" value="F:transmembrane transporter activity"/>
    <property type="evidence" value="ECO:0007669"/>
    <property type="project" value="InterPro"/>
</dbReference>
<dbReference type="AlphaFoldDB" id="A0A6I7HIB5"/>
<accession>A0A6I7HIB5</accession>
<keyword evidence="4 5" id="KW-0472">Membrane</keyword>
<keyword evidence="8" id="KW-1185">Reference proteome</keyword>
<dbReference type="InterPro" id="IPR020846">
    <property type="entry name" value="MFS_dom"/>
</dbReference>
<organism evidence="7 8">
    <name type="scientific">Ciceribacter lividus</name>
    <dbReference type="NCBI Taxonomy" id="1197950"/>
    <lineage>
        <taxon>Bacteria</taxon>
        <taxon>Pseudomonadati</taxon>
        <taxon>Pseudomonadota</taxon>
        <taxon>Alphaproteobacteria</taxon>
        <taxon>Hyphomicrobiales</taxon>
        <taxon>Rhizobiaceae</taxon>
        <taxon>Ciceribacter</taxon>
    </lineage>
</organism>
<feature type="transmembrane region" description="Helical" evidence="5">
    <location>
        <begin position="276"/>
        <end position="299"/>
    </location>
</feature>
<feature type="transmembrane region" description="Helical" evidence="5">
    <location>
        <begin position="452"/>
        <end position="471"/>
    </location>
</feature>
<evidence type="ECO:0000256" key="4">
    <source>
        <dbReference type="ARBA" id="ARBA00023136"/>
    </source>
</evidence>
<feature type="transmembrane region" description="Helical" evidence="5">
    <location>
        <begin position="421"/>
        <end position="440"/>
    </location>
</feature>
<feature type="transmembrane region" description="Helical" evidence="5">
    <location>
        <begin position="102"/>
        <end position="122"/>
    </location>
</feature>
<proteinExistence type="predicted"/>
<dbReference type="PROSITE" id="PS50850">
    <property type="entry name" value="MFS"/>
    <property type="match status" value="1"/>
</dbReference>
<evidence type="ECO:0000259" key="6">
    <source>
        <dbReference type="PROSITE" id="PS50850"/>
    </source>
</evidence>
<comment type="subcellular location">
    <subcellularLocation>
        <location evidence="1">Membrane</location>
        <topology evidence="1">Multi-pass membrane protein</topology>
    </subcellularLocation>
</comment>
<feature type="transmembrane region" description="Helical" evidence="5">
    <location>
        <begin position="128"/>
        <end position="145"/>
    </location>
</feature>
<feature type="transmembrane region" description="Helical" evidence="5">
    <location>
        <begin position="319"/>
        <end position="339"/>
    </location>
</feature>
<dbReference type="GO" id="GO:0005886">
    <property type="term" value="C:plasma membrane"/>
    <property type="evidence" value="ECO:0007669"/>
    <property type="project" value="TreeGrafter"/>
</dbReference>
<feature type="transmembrane region" description="Helical" evidence="5">
    <location>
        <begin position="68"/>
        <end position="90"/>
    </location>
</feature>